<keyword evidence="2" id="KW-1185">Reference proteome</keyword>
<evidence type="ECO:0000313" key="1">
    <source>
        <dbReference type="EMBL" id="RIY31548.1"/>
    </source>
</evidence>
<accession>A0A3A1Y2V6</accession>
<proteinExistence type="predicted"/>
<dbReference type="AlphaFoldDB" id="A0A3A1Y2V6"/>
<name>A0A3A1Y2V6_9GAMM</name>
<dbReference type="Proteomes" id="UP000266258">
    <property type="component" value="Unassembled WGS sequence"/>
</dbReference>
<comment type="caution">
    <text evidence="1">The sequence shown here is derived from an EMBL/GenBank/DDBJ whole genome shotgun (WGS) entry which is preliminary data.</text>
</comment>
<organism evidence="1 2">
    <name type="scientific">Psittacicella melopsittaci</name>
    <dbReference type="NCBI Taxonomy" id="2028576"/>
    <lineage>
        <taxon>Bacteria</taxon>
        <taxon>Pseudomonadati</taxon>
        <taxon>Pseudomonadota</taxon>
        <taxon>Gammaproteobacteria</taxon>
        <taxon>Pasteurellales</taxon>
        <taxon>Psittacicellaceae</taxon>
        <taxon>Psittacicella</taxon>
    </lineage>
</organism>
<sequence length="63" mass="7520">IKQYNFILGLSSDLYTLDEFKINFFTEITYIKETDKKFYPDDNLNVKSKFNYIFASTGLRISF</sequence>
<feature type="non-terminal residue" evidence="1">
    <location>
        <position position="1"/>
    </location>
</feature>
<dbReference type="EMBL" id="NRJH01000063">
    <property type="protein sequence ID" value="RIY31548.1"/>
    <property type="molecule type" value="Genomic_DNA"/>
</dbReference>
<reference evidence="1 2" key="1">
    <citation type="submission" date="2017-08" db="EMBL/GenBank/DDBJ databases">
        <title>Reclassification of Bisgaard taxon 37 and 44.</title>
        <authorList>
            <person name="Christensen H."/>
        </authorList>
    </citation>
    <scope>NUCLEOTIDE SEQUENCE [LARGE SCALE GENOMIC DNA]</scope>
    <source>
        <strain evidence="1 2">B96_4</strain>
    </source>
</reference>
<evidence type="ECO:0000313" key="2">
    <source>
        <dbReference type="Proteomes" id="UP000266258"/>
    </source>
</evidence>
<protein>
    <submittedName>
        <fullName evidence="1">Uncharacterized protein</fullName>
    </submittedName>
</protein>
<dbReference type="RefSeq" id="WP_222987008.1">
    <property type="nucleotide sequence ID" value="NZ_NRJH01000063.1"/>
</dbReference>
<gene>
    <name evidence="1" type="ORF">CJP74_07015</name>
</gene>